<dbReference type="InterPro" id="IPR014777">
    <property type="entry name" value="4pyrrole_Mease_sub1"/>
</dbReference>
<name>A0A0V8M3J6_9CHLR</name>
<dbReference type="Gene3D" id="3.40.1010.10">
    <property type="entry name" value="Cobalt-precorrin-4 Transmethylase, Domain 1"/>
    <property type="match status" value="1"/>
</dbReference>
<keyword evidence="3 7" id="KW-0489">Methyltransferase</keyword>
<dbReference type="InterPro" id="IPR012818">
    <property type="entry name" value="CbiE"/>
</dbReference>
<dbReference type="EMBL" id="JGYD01000011">
    <property type="protein sequence ID" value="KSV18326.1"/>
    <property type="molecule type" value="Genomic_DNA"/>
</dbReference>
<evidence type="ECO:0000259" key="6">
    <source>
        <dbReference type="Pfam" id="PF00590"/>
    </source>
</evidence>
<accession>A0A0V8M3J6</accession>
<dbReference type="RefSeq" id="WP_058292276.1">
    <property type="nucleotide sequence ID" value="NZ_JGYD01000011.1"/>
</dbReference>
<dbReference type="InterPro" id="IPR035996">
    <property type="entry name" value="4pyrrol_Methylase_sf"/>
</dbReference>
<dbReference type="CDD" id="cd11644">
    <property type="entry name" value="Precorrin-6Y-MT"/>
    <property type="match status" value="1"/>
</dbReference>
<evidence type="ECO:0000313" key="7">
    <source>
        <dbReference type="EMBL" id="KSV18326.1"/>
    </source>
</evidence>
<dbReference type="PANTHER" id="PTHR43182">
    <property type="entry name" value="COBALT-PRECORRIN-6B C(15)-METHYLTRANSFERASE (DECARBOXYLATING)"/>
    <property type="match status" value="1"/>
</dbReference>
<organism evidence="7 8">
    <name type="scientific">Dehalococcoides mccartyi</name>
    <dbReference type="NCBI Taxonomy" id="61435"/>
    <lineage>
        <taxon>Bacteria</taxon>
        <taxon>Bacillati</taxon>
        <taxon>Chloroflexota</taxon>
        <taxon>Dehalococcoidia</taxon>
        <taxon>Dehalococcoidales</taxon>
        <taxon>Dehalococcoidaceae</taxon>
        <taxon>Dehalococcoides</taxon>
    </lineage>
</organism>
<proteinExistence type="predicted"/>
<keyword evidence="5" id="KW-0949">S-adenosyl-L-methionine</keyword>
<keyword evidence="4" id="KW-0808">Transferase</keyword>
<dbReference type="PANTHER" id="PTHR43182:SF1">
    <property type="entry name" value="COBALT-PRECORRIN-7 C(5)-METHYLTRANSFERASE"/>
    <property type="match status" value="1"/>
</dbReference>
<keyword evidence="2" id="KW-0169">Cobalamin biosynthesis</keyword>
<dbReference type="GO" id="GO:0008276">
    <property type="term" value="F:protein methyltransferase activity"/>
    <property type="evidence" value="ECO:0007669"/>
    <property type="project" value="InterPro"/>
</dbReference>
<dbReference type="UniPathway" id="UPA00148"/>
<evidence type="ECO:0000256" key="3">
    <source>
        <dbReference type="ARBA" id="ARBA00022603"/>
    </source>
</evidence>
<feature type="domain" description="Tetrapyrrole methylase" evidence="6">
    <location>
        <begin position="13"/>
        <end position="216"/>
    </location>
</feature>
<dbReference type="GO" id="GO:0009236">
    <property type="term" value="P:cobalamin biosynthetic process"/>
    <property type="evidence" value="ECO:0007669"/>
    <property type="project" value="UniProtKB-UniPathway"/>
</dbReference>
<sequence>MAGTASRIYYPRVFVTGVGTGGRAFLTPAAEETVKSCGIIVGWPEVIKNLGFGLENKLVLEQNCLNYQQLLAEAAGLARAKLEDVALLVMDDPLVYSAGLGGYSDIFKDFRIEFIPAISSLQLLAASARLSLEDCLQVVYRPDASGNIDQSDLALKRERMLKALKAGYHILVLSDLEQTLAQTACFLIEKGLAVETGVIVGEQMGTDSQKITEKSILEVSRDTSHWMSCMAVRQGKILKK</sequence>
<evidence type="ECO:0000256" key="1">
    <source>
        <dbReference type="ARBA" id="ARBA00004953"/>
    </source>
</evidence>
<comment type="caution">
    <text evidence="7">The sequence shown here is derived from an EMBL/GenBank/DDBJ whole genome shotgun (WGS) entry which is preliminary data.</text>
</comment>
<evidence type="ECO:0000256" key="5">
    <source>
        <dbReference type="ARBA" id="ARBA00022691"/>
    </source>
</evidence>
<dbReference type="OrthoDB" id="165661at2"/>
<dbReference type="Pfam" id="PF00590">
    <property type="entry name" value="TP_methylase"/>
    <property type="match status" value="1"/>
</dbReference>
<evidence type="ECO:0000313" key="8">
    <source>
        <dbReference type="Proteomes" id="UP000053577"/>
    </source>
</evidence>
<dbReference type="AlphaFoldDB" id="A0A0V8M3J6"/>
<evidence type="ECO:0000256" key="2">
    <source>
        <dbReference type="ARBA" id="ARBA00022573"/>
    </source>
</evidence>
<dbReference type="PATRIC" id="fig|61435.5.peg.518"/>
<dbReference type="InterPro" id="IPR000878">
    <property type="entry name" value="4pyrrol_Mease"/>
</dbReference>
<dbReference type="InterPro" id="IPR050714">
    <property type="entry name" value="Cobalamin_biosynth_MTase"/>
</dbReference>
<protein>
    <submittedName>
        <fullName evidence="7">Precorrin-6Y-methylase</fullName>
    </submittedName>
</protein>
<reference evidence="7 8" key="1">
    <citation type="journal article" date="2015" name="Sci. Rep.">
        <title>A comparative genomics and reductive dehalogenase gene transcription study of two chloroethene-respiring bacteria, Dehalococcoides mccartyi strains MB and 11a.</title>
        <authorList>
            <person name="Low A."/>
            <person name="Shen Z."/>
            <person name="Cheng D."/>
            <person name="Rogers M.J."/>
            <person name="Lee P.K."/>
            <person name="He J."/>
        </authorList>
    </citation>
    <scope>NUCLEOTIDE SEQUENCE [LARGE SCALE GENOMIC DNA]</scope>
    <source>
        <strain evidence="7 8">MB</strain>
    </source>
</reference>
<gene>
    <name evidence="7" type="ORF">DA01_02560</name>
</gene>
<comment type="pathway">
    <text evidence="1">Cofactor biosynthesis; adenosylcobalamin biosynthesis.</text>
</comment>
<dbReference type="GO" id="GO:0032259">
    <property type="term" value="P:methylation"/>
    <property type="evidence" value="ECO:0007669"/>
    <property type="project" value="UniProtKB-KW"/>
</dbReference>
<evidence type="ECO:0000256" key="4">
    <source>
        <dbReference type="ARBA" id="ARBA00022679"/>
    </source>
</evidence>
<dbReference type="SUPFAM" id="SSF53790">
    <property type="entry name" value="Tetrapyrrole methylase"/>
    <property type="match status" value="1"/>
</dbReference>
<dbReference type="Proteomes" id="UP000053577">
    <property type="component" value="Unassembled WGS sequence"/>
</dbReference>